<proteinExistence type="inferred from homology"/>
<evidence type="ECO:0000256" key="1">
    <source>
        <dbReference type="ARBA" id="ARBA00004123"/>
    </source>
</evidence>
<comment type="subcellular location">
    <subcellularLocation>
        <location evidence="1">Nucleus</location>
    </subcellularLocation>
</comment>
<dbReference type="GO" id="GO:0031981">
    <property type="term" value="C:nuclear lumen"/>
    <property type="evidence" value="ECO:0007669"/>
    <property type="project" value="UniProtKB-ARBA"/>
</dbReference>
<dbReference type="PANTHER" id="PTHR47058:SF1">
    <property type="entry name" value="REPLICATION FACTOR A PROTEIN 3"/>
    <property type="match status" value="1"/>
</dbReference>
<dbReference type="GO" id="GO:0006281">
    <property type="term" value="P:DNA repair"/>
    <property type="evidence" value="ECO:0007669"/>
    <property type="project" value="InterPro"/>
</dbReference>
<gene>
    <name evidence="5" type="primary">LOC111018714</name>
</gene>
<dbReference type="GO" id="GO:0006310">
    <property type="term" value="P:DNA recombination"/>
    <property type="evidence" value="ECO:0007669"/>
    <property type="project" value="InterPro"/>
</dbReference>
<evidence type="ECO:0000256" key="3">
    <source>
        <dbReference type="ARBA" id="ARBA00023242"/>
    </source>
</evidence>
<dbReference type="OrthoDB" id="188186at2759"/>
<comment type="similarity">
    <text evidence="2">Belongs to the replication factor A protein 3 family.</text>
</comment>
<protein>
    <submittedName>
        <fullName evidence="5">Replication protein A 14 kDa subunit B-like</fullName>
    </submittedName>
</protein>
<evidence type="ECO:0000313" key="4">
    <source>
        <dbReference type="Proteomes" id="UP000504603"/>
    </source>
</evidence>
<dbReference type="GO" id="GO:0006260">
    <property type="term" value="P:DNA replication"/>
    <property type="evidence" value="ECO:0007669"/>
    <property type="project" value="InterPro"/>
</dbReference>
<dbReference type="Gene3D" id="2.40.50.140">
    <property type="entry name" value="Nucleic acid-binding proteins"/>
    <property type="match status" value="1"/>
</dbReference>
<keyword evidence="4" id="KW-1185">Reference proteome</keyword>
<dbReference type="InterPro" id="IPR012340">
    <property type="entry name" value="NA-bd_OB-fold"/>
</dbReference>
<dbReference type="RefSeq" id="XP_022150618.1">
    <property type="nucleotide sequence ID" value="XM_022294926.1"/>
</dbReference>
<dbReference type="AlphaFoldDB" id="A0A6J1D9X1"/>
<dbReference type="PANTHER" id="PTHR47058">
    <property type="entry name" value="REPLICATION PROTEIN A 14 KDA SUBUNIT A-RELATED"/>
    <property type="match status" value="1"/>
</dbReference>
<sequence length="106" mass="11623">MDTSNPAVFVNAELLKLHIGRKIRAVFQVTKSDGGVVTGKSTDEQELTVHGLPKVPLMNFVEVIGIAESNKIINVEHSTDFGNTFDAQSYNQLCQLANGEFKSIFL</sequence>
<evidence type="ECO:0000313" key="5">
    <source>
        <dbReference type="RefSeq" id="XP_022150618.1"/>
    </source>
</evidence>
<dbReference type="InterPro" id="IPR013970">
    <property type="entry name" value="Rfa2"/>
</dbReference>
<dbReference type="SUPFAM" id="SSF50249">
    <property type="entry name" value="Nucleic acid-binding proteins"/>
    <property type="match status" value="1"/>
</dbReference>
<accession>A0A6J1D9X1</accession>
<organism evidence="4 5">
    <name type="scientific">Momordica charantia</name>
    <name type="common">Bitter gourd</name>
    <name type="synonym">Balsam pear</name>
    <dbReference type="NCBI Taxonomy" id="3673"/>
    <lineage>
        <taxon>Eukaryota</taxon>
        <taxon>Viridiplantae</taxon>
        <taxon>Streptophyta</taxon>
        <taxon>Embryophyta</taxon>
        <taxon>Tracheophyta</taxon>
        <taxon>Spermatophyta</taxon>
        <taxon>Magnoliopsida</taxon>
        <taxon>eudicotyledons</taxon>
        <taxon>Gunneridae</taxon>
        <taxon>Pentapetalae</taxon>
        <taxon>rosids</taxon>
        <taxon>fabids</taxon>
        <taxon>Cucurbitales</taxon>
        <taxon>Cucurbitaceae</taxon>
        <taxon>Momordiceae</taxon>
        <taxon>Momordica</taxon>
    </lineage>
</organism>
<dbReference type="Pfam" id="PF08661">
    <property type="entry name" value="Rep_fac-A_3"/>
    <property type="match status" value="1"/>
</dbReference>
<dbReference type="Proteomes" id="UP000504603">
    <property type="component" value="Unplaced"/>
</dbReference>
<dbReference type="GO" id="GO:0003677">
    <property type="term" value="F:DNA binding"/>
    <property type="evidence" value="ECO:0007669"/>
    <property type="project" value="InterPro"/>
</dbReference>
<reference evidence="5" key="1">
    <citation type="submission" date="2025-08" db="UniProtKB">
        <authorList>
            <consortium name="RefSeq"/>
        </authorList>
    </citation>
    <scope>IDENTIFICATION</scope>
    <source>
        <strain evidence="5">OHB3-1</strain>
    </source>
</reference>
<keyword evidence="3" id="KW-0539">Nucleus</keyword>
<dbReference type="CDD" id="cd04479">
    <property type="entry name" value="RPA3"/>
    <property type="match status" value="1"/>
</dbReference>
<name>A0A6J1D9X1_MOMCH</name>
<dbReference type="GeneID" id="111018714"/>
<dbReference type="KEGG" id="mcha:111018714"/>
<evidence type="ECO:0000256" key="2">
    <source>
        <dbReference type="ARBA" id="ARBA00009761"/>
    </source>
</evidence>